<dbReference type="Proteomes" id="UP000675881">
    <property type="component" value="Chromosome 2"/>
</dbReference>
<feature type="domain" description="A to I editase" evidence="12">
    <location>
        <begin position="101"/>
        <end position="244"/>
    </location>
</feature>
<keyword evidence="4" id="KW-0862">Zinc</keyword>
<evidence type="ECO:0000313" key="14">
    <source>
        <dbReference type="Proteomes" id="UP000675881"/>
    </source>
</evidence>
<evidence type="ECO:0000313" key="13">
    <source>
        <dbReference type="EMBL" id="CAF2865318.1"/>
    </source>
</evidence>
<dbReference type="GO" id="GO:0046872">
    <property type="term" value="F:metal ion binding"/>
    <property type="evidence" value="ECO:0007669"/>
    <property type="project" value="UniProtKB-KW"/>
</dbReference>
<reference evidence="13" key="1">
    <citation type="submission" date="2021-02" db="EMBL/GenBank/DDBJ databases">
        <authorList>
            <person name="Bekaert M."/>
        </authorList>
    </citation>
    <scope>NUCLEOTIDE SEQUENCE</scope>
    <source>
        <strain evidence="13">IoA-00</strain>
    </source>
</reference>
<dbReference type="PANTHER" id="PTHR46516:SF1">
    <property type="entry name" value="TRNA-SPECIFIC ADENOSINE DEAMINASE 1"/>
    <property type="match status" value="1"/>
</dbReference>
<dbReference type="GO" id="GO:0043829">
    <property type="term" value="F:tRNA-specific adenosine-37 deaminase activity"/>
    <property type="evidence" value="ECO:0007669"/>
    <property type="project" value="UniProtKB-EC"/>
</dbReference>
<dbReference type="GO" id="GO:0008033">
    <property type="term" value="P:tRNA processing"/>
    <property type="evidence" value="ECO:0007669"/>
    <property type="project" value="UniProtKB-KW"/>
</dbReference>
<dbReference type="EC" id="3.5.4.34" evidence="8"/>
<keyword evidence="14" id="KW-1185">Reference proteome</keyword>
<keyword evidence="2" id="KW-0479">Metal-binding</keyword>
<comment type="catalytic activity">
    <reaction evidence="11">
        <text>adenosine(37) in tRNA(Ala) + H2O + H(+) = inosine(37) in tRNA(Ala) + NH4(+)</text>
        <dbReference type="Rhea" id="RHEA:50968"/>
        <dbReference type="Rhea" id="RHEA-COMP:12855"/>
        <dbReference type="Rhea" id="RHEA-COMP:12856"/>
        <dbReference type="ChEBI" id="CHEBI:15377"/>
        <dbReference type="ChEBI" id="CHEBI:15378"/>
        <dbReference type="ChEBI" id="CHEBI:28938"/>
        <dbReference type="ChEBI" id="CHEBI:74411"/>
        <dbReference type="ChEBI" id="CHEBI:82852"/>
        <dbReference type="EC" id="3.5.4.34"/>
    </reaction>
</comment>
<sequence>MDIGHRVASAVLKHYQDVVPRKWKPRNGEWTVFCLPLSLRMLEVGTLEVVSLGSGTKCLGVTQLSLQGDAIHDSHEVLKFNESKTGILGSKEDFKAFPKKIHFFSTRLPCGDATIIPMIADGPSKSKKSRVEGPDIHRTGAKCVANQVMMDEHLPGVGYHVVGAVRTKPGRGSPTKSLSCSDKMLKWNYFGTCGDILKRFWFPSGLHWSSITINCQIEDKDSIKESLQRALIDRCSAPFDDPSPLICTSHLSFEYDLKNG</sequence>
<evidence type="ECO:0000259" key="12">
    <source>
        <dbReference type="PROSITE" id="PS50141"/>
    </source>
</evidence>
<dbReference type="PANTHER" id="PTHR46516">
    <property type="entry name" value="TRNA-SPECIFIC ADENOSINE DEAMINASE 1"/>
    <property type="match status" value="1"/>
</dbReference>
<name>A0A7R8CMF9_LEPSM</name>
<evidence type="ECO:0000256" key="2">
    <source>
        <dbReference type="ARBA" id="ARBA00022723"/>
    </source>
</evidence>
<evidence type="ECO:0000256" key="7">
    <source>
        <dbReference type="ARBA" id="ARBA00038326"/>
    </source>
</evidence>
<dbReference type="EMBL" id="HG994581">
    <property type="protein sequence ID" value="CAF2865318.1"/>
    <property type="molecule type" value="Genomic_DNA"/>
</dbReference>
<evidence type="ECO:0000256" key="3">
    <source>
        <dbReference type="ARBA" id="ARBA00022801"/>
    </source>
</evidence>
<dbReference type="AlphaFoldDB" id="A0A7R8CMF9"/>
<evidence type="ECO:0000256" key="6">
    <source>
        <dbReference type="ARBA" id="ARBA00037784"/>
    </source>
</evidence>
<dbReference type="Pfam" id="PF02137">
    <property type="entry name" value="A_deamin"/>
    <property type="match status" value="1"/>
</dbReference>
<keyword evidence="1" id="KW-0819">tRNA processing</keyword>
<comment type="similarity">
    <text evidence="7">Belongs to the ADAT1 family.</text>
</comment>
<dbReference type="SMART" id="SM00552">
    <property type="entry name" value="ADEAMc"/>
    <property type="match status" value="1"/>
</dbReference>
<accession>A0A7R8CMF9</accession>
<keyword evidence="3 13" id="KW-0378">Hydrolase</keyword>
<comment type="cofactor">
    <cofactor evidence="5">
        <name>1D-myo-inositol hexakisphosphate</name>
        <dbReference type="ChEBI" id="CHEBI:58130"/>
    </cofactor>
</comment>
<evidence type="ECO:0000256" key="4">
    <source>
        <dbReference type="ARBA" id="ARBA00022833"/>
    </source>
</evidence>
<dbReference type="InterPro" id="IPR002466">
    <property type="entry name" value="A_deamin"/>
</dbReference>
<evidence type="ECO:0000256" key="10">
    <source>
        <dbReference type="ARBA" id="ARBA00041760"/>
    </source>
</evidence>
<proteinExistence type="inferred from homology"/>
<evidence type="ECO:0000256" key="1">
    <source>
        <dbReference type="ARBA" id="ARBA00022694"/>
    </source>
</evidence>
<dbReference type="GO" id="GO:0003723">
    <property type="term" value="F:RNA binding"/>
    <property type="evidence" value="ECO:0007669"/>
    <property type="project" value="InterPro"/>
</dbReference>
<evidence type="ECO:0000256" key="8">
    <source>
        <dbReference type="ARBA" id="ARBA00038940"/>
    </source>
</evidence>
<comment type="function">
    <text evidence="6">Specifically deaminates adenosine-37 to inosine in tRNA-Ala.</text>
</comment>
<organism evidence="13 14">
    <name type="scientific">Lepeophtheirus salmonis</name>
    <name type="common">Salmon louse</name>
    <name type="synonym">Caligus salmonis</name>
    <dbReference type="NCBI Taxonomy" id="72036"/>
    <lineage>
        <taxon>Eukaryota</taxon>
        <taxon>Metazoa</taxon>
        <taxon>Ecdysozoa</taxon>
        <taxon>Arthropoda</taxon>
        <taxon>Crustacea</taxon>
        <taxon>Multicrustacea</taxon>
        <taxon>Hexanauplia</taxon>
        <taxon>Copepoda</taxon>
        <taxon>Siphonostomatoida</taxon>
        <taxon>Caligidae</taxon>
        <taxon>Lepeophtheirus</taxon>
    </lineage>
</organism>
<dbReference type="OrthoDB" id="416253at2759"/>
<evidence type="ECO:0000256" key="5">
    <source>
        <dbReference type="ARBA" id="ARBA00037026"/>
    </source>
</evidence>
<gene>
    <name evidence="13" type="ORF">LSAA_6325</name>
</gene>
<evidence type="ECO:0000256" key="11">
    <source>
        <dbReference type="ARBA" id="ARBA00047635"/>
    </source>
</evidence>
<protein>
    <recommendedName>
        <fullName evidence="9">tRNA-specific adenosine deaminase 1</fullName>
        <ecNumber evidence="8">3.5.4.34</ecNumber>
    </recommendedName>
    <alternativeName>
        <fullName evidence="10">tRNA-specific adenosine-37 deaminase</fullName>
    </alternativeName>
</protein>
<dbReference type="PROSITE" id="PS50141">
    <property type="entry name" value="A_DEAMIN_EDITASE"/>
    <property type="match status" value="1"/>
</dbReference>
<evidence type="ECO:0000256" key="9">
    <source>
        <dbReference type="ARBA" id="ARBA00040502"/>
    </source>
</evidence>